<dbReference type="AlphaFoldDB" id="A0A917Q3Y4"/>
<dbReference type="PANTHER" id="PTHR42779:SF1">
    <property type="entry name" value="PROTEIN YNJB"/>
    <property type="match status" value="1"/>
</dbReference>
<dbReference type="PANTHER" id="PTHR42779">
    <property type="entry name" value="PROTEIN YNJB"/>
    <property type="match status" value="1"/>
</dbReference>
<dbReference type="InterPro" id="IPR027020">
    <property type="entry name" value="YnjB"/>
</dbReference>
<organism evidence="2 3">
    <name type="scientific">Salinarimonas ramus</name>
    <dbReference type="NCBI Taxonomy" id="690164"/>
    <lineage>
        <taxon>Bacteria</taxon>
        <taxon>Pseudomonadati</taxon>
        <taxon>Pseudomonadota</taxon>
        <taxon>Alphaproteobacteria</taxon>
        <taxon>Hyphomicrobiales</taxon>
        <taxon>Salinarimonadaceae</taxon>
        <taxon>Salinarimonas</taxon>
    </lineage>
</organism>
<protein>
    <submittedName>
        <fullName evidence="2">ABC transporter substrate-binding protein</fullName>
    </submittedName>
</protein>
<accession>A0A917Q3Y4</accession>
<dbReference type="InterPro" id="IPR006059">
    <property type="entry name" value="SBP"/>
</dbReference>
<evidence type="ECO:0000256" key="1">
    <source>
        <dbReference type="ARBA" id="ARBA00022764"/>
    </source>
</evidence>
<dbReference type="Gene3D" id="3.40.190.10">
    <property type="entry name" value="Periplasmic binding protein-like II"/>
    <property type="match status" value="2"/>
</dbReference>
<keyword evidence="3" id="KW-1185">Reference proteome</keyword>
<dbReference type="PIRSF" id="PIRSF029172">
    <property type="entry name" value="UCP029172_ABC_sbc_YnjB"/>
    <property type="match status" value="1"/>
</dbReference>
<keyword evidence="1" id="KW-0574">Periplasm</keyword>
<reference evidence="2 3" key="1">
    <citation type="journal article" date="2014" name="Int. J. Syst. Evol. Microbiol.">
        <title>Complete genome sequence of Corynebacterium casei LMG S-19264T (=DSM 44701T), isolated from a smear-ripened cheese.</title>
        <authorList>
            <consortium name="US DOE Joint Genome Institute (JGI-PGF)"/>
            <person name="Walter F."/>
            <person name="Albersmeier A."/>
            <person name="Kalinowski J."/>
            <person name="Ruckert C."/>
        </authorList>
    </citation>
    <scope>NUCLEOTIDE SEQUENCE [LARGE SCALE GENOMIC DNA]</scope>
    <source>
        <strain evidence="2 3">CGMCC 1.9161</strain>
    </source>
</reference>
<evidence type="ECO:0000313" key="2">
    <source>
        <dbReference type="EMBL" id="GGK17972.1"/>
    </source>
</evidence>
<proteinExistence type="predicted"/>
<dbReference type="Proteomes" id="UP000600449">
    <property type="component" value="Unassembled WGS sequence"/>
</dbReference>
<dbReference type="SUPFAM" id="SSF53850">
    <property type="entry name" value="Periplasmic binding protein-like II"/>
    <property type="match status" value="1"/>
</dbReference>
<evidence type="ECO:0000313" key="3">
    <source>
        <dbReference type="Proteomes" id="UP000600449"/>
    </source>
</evidence>
<dbReference type="EMBL" id="BMMF01000001">
    <property type="protein sequence ID" value="GGK17972.1"/>
    <property type="molecule type" value="Genomic_DNA"/>
</dbReference>
<name>A0A917Q3Y4_9HYPH</name>
<gene>
    <name evidence="2" type="ORF">GCM10011322_00870</name>
</gene>
<sequence length="382" mass="41312">MPETRDFPQILEEARGQTVYWNAWGGDPATNDFIAWVGEEVEERYGVSLVHVKLSDTAEAVSRVVAEKAAGRDDGGAVDLIWINGPNFLAMKDQGLLYGPFVEALPNFDLVDVEDKPSNVVDFTVPVDGLAAPWRVAQVAYLYDAERVAADTVPASIAELGEWAAANPGRLTHPTARDFLGATFLKQALVELVADPAALQAPAADATYEETVAPVWDWYEALRPHLWRAGAEFPESGPAQNQLLADGETDIAITFNPAEAAAGAIQGRLPETTRVFFLEDGTIGNTSFVAIPYNAANAEGAMVVADFLMSPQAQARAQDPANLGAFTVLDLSALSAEERAAFDVTDAHPAMPAPEEFVRVLPEPHPSWMTRLVEDWERRISG</sequence>
<dbReference type="NCBIfam" id="NF008633">
    <property type="entry name" value="PRK11622.1"/>
    <property type="match status" value="1"/>
</dbReference>
<dbReference type="Pfam" id="PF13416">
    <property type="entry name" value="SBP_bac_8"/>
    <property type="match status" value="1"/>
</dbReference>
<comment type="caution">
    <text evidence="2">The sequence shown here is derived from an EMBL/GenBank/DDBJ whole genome shotgun (WGS) entry which is preliminary data.</text>
</comment>